<dbReference type="Proteomes" id="UP000235145">
    <property type="component" value="Unassembled WGS sequence"/>
</dbReference>
<sequence length="102" mass="12108">MFFSLNTLVRAVLLDEKPDEVPMVNVIWCFAIRSWKSLRIASLVNLNWKSFLAMLFPNLPTWCFKYKYNYCKAVLQSDLCIVFLSRVEIDIEAKRHDDWLDT</sequence>
<accession>A0A9R1UEN5</accession>
<protein>
    <submittedName>
        <fullName evidence="1">Uncharacterized protein</fullName>
    </submittedName>
</protein>
<evidence type="ECO:0000313" key="1">
    <source>
        <dbReference type="EMBL" id="KAJ0185842.1"/>
    </source>
</evidence>
<dbReference type="AlphaFoldDB" id="A0A9R1UEN5"/>
<comment type="caution">
    <text evidence="1">The sequence shown here is derived from an EMBL/GenBank/DDBJ whole genome shotgun (WGS) entry which is preliminary data.</text>
</comment>
<evidence type="ECO:0000313" key="2">
    <source>
        <dbReference type="Proteomes" id="UP000235145"/>
    </source>
</evidence>
<reference evidence="1 2" key="1">
    <citation type="journal article" date="2017" name="Nat. Commun.">
        <title>Genome assembly with in vitro proximity ligation data and whole-genome triplication in lettuce.</title>
        <authorList>
            <person name="Reyes-Chin-Wo S."/>
            <person name="Wang Z."/>
            <person name="Yang X."/>
            <person name="Kozik A."/>
            <person name="Arikit S."/>
            <person name="Song C."/>
            <person name="Xia L."/>
            <person name="Froenicke L."/>
            <person name="Lavelle D.O."/>
            <person name="Truco M.J."/>
            <person name="Xia R."/>
            <person name="Zhu S."/>
            <person name="Xu C."/>
            <person name="Xu H."/>
            <person name="Xu X."/>
            <person name="Cox K."/>
            <person name="Korf I."/>
            <person name="Meyers B.C."/>
            <person name="Michelmore R.W."/>
        </authorList>
    </citation>
    <scope>NUCLEOTIDE SEQUENCE [LARGE SCALE GENOMIC DNA]</scope>
    <source>
        <strain evidence="2">cv. Salinas</strain>
        <tissue evidence="1">Seedlings</tissue>
    </source>
</reference>
<proteinExistence type="predicted"/>
<gene>
    <name evidence="1" type="ORF">LSAT_V11C900502810</name>
</gene>
<name>A0A9R1UEN5_LACSA</name>
<organism evidence="1 2">
    <name type="scientific">Lactuca sativa</name>
    <name type="common">Garden lettuce</name>
    <dbReference type="NCBI Taxonomy" id="4236"/>
    <lineage>
        <taxon>Eukaryota</taxon>
        <taxon>Viridiplantae</taxon>
        <taxon>Streptophyta</taxon>
        <taxon>Embryophyta</taxon>
        <taxon>Tracheophyta</taxon>
        <taxon>Spermatophyta</taxon>
        <taxon>Magnoliopsida</taxon>
        <taxon>eudicotyledons</taxon>
        <taxon>Gunneridae</taxon>
        <taxon>Pentapetalae</taxon>
        <taxon>asterids</taxon>
        <taxon>campanulids</taxon>
        <taxon>Asterales</taxon>
        <taxon>Asteraceae</taxon>
        <taxon>Cichorioideae</taxon>
        <taxon>Cichorieae</taxon>
        <taxon>Lactucinae</taxon>
        <taxon>Lactuca</taxon>
    </lineage>
</organism>
<dbReference type="EMBL" id="NBSK02000009">
    <property type="protein sequence ID" value="KAJ0185842.1"/>
    <property type="molecule type" value="Genomic_DNA"/>
</dbReference>
<keyword evidence="2" id="KW-1185">Reference proteome</keyword>